<dbReference type="Gene3D" id="1.25.40.800">
    <property type="match status" value="1"/>
</dbReference>
<dbReference type="InterPro" id="IPR055454">
    <property type="entry name" value="CNOT1-like_NOT1_connector"/>
</dbReference>
<dbReference type="Gene3D" id="3.40.720.10">
    <property type="entry name" value="Alkaline Phosphatase, subunit A"/>
    <property type="match status" value="1"/>
</dbReference>
<feature type="transmembrane region" description="Helical" evidence="8">
    <location>
        <begin position="502"/>
        <end position="520"/>
    </location>
</feature>
<dbReference type="InterPro" id="IPR038535">
    <property type="entry name" value="CNOT1_TTP_bind_sf"/>
</dbReference>
<keyword evidence="8" id="KW-1133">Transmembrane helix</keyword>
<feature type="transmembrane region" description="Helical" evidence="8">
    <location>
        <begin position="626"/>
        <end position="645"/>
    </location>
</feature>
<keyword evidence="5" id="KW-0539">Nucleus</keyword>
<protein>
    <recommendedName>
        <fullName evidence="7">General negative regulator of transcription subunit 1</fullName>
    </recommendedName>
</protein>
<dbReference type="InterPro" id="IPR037671">
    <property type="entry name" value="PIGN_N"/>
</dbReference>
<sequence>MAKLWATARRLAFFLVSLVFHLIFAWSIFDVYFRSPVVHPGPRFNTTHAVPSAPWEAPPPSDRLVLIVADGLRADTLFQRHDTQALPDWAQASVQGSLSVYDGRYPAAFTRTVKQDQPPIIDRPGFAYAAPFLRCKAKGPGVFGVSHTRVPTESRPGHVALIAGMYEDISAVTKGWKVNPLAFDSLLNQSTRAYAYGSPDIVPMFALGTSPDKVVWEVYDEEAEDFTKDAVELDVWVLHRVQALLKQGRRDPNVDAQLRKPGNVFFFHLLGLDTTGHTYRPMSPEYIGNTIVVDAIVEKVEALFRAYFDDERTTFLVTADHGMSRKGNHGDGDPDNTRTPLVAWGAGVPHARRLSRRRFVPTPYDQNWGLDHFARTDVEQADLTPLMASWLGISVPANAEGRLPMDLLDAPEAYKARAALATAQQVLEVYRVKHADRAARMRFFEPYKALVDASGVPGATRLQDIQASILAGQWEAAIEDSEALIYDALNGAKYLHQYDAPILRIVVVLGYVGLFLLGVVELLQMREPVPGSGAGRTPRSLLLSLTVAYTAMTWGKFALDHAPAMYYVYAGATGAIWLLLSWQSTVLVSFFSQHFSLSNRLWTAGYVALALGILEAMVYGYLHRTFWVAIVLFMAFLPLLAAPMTFKESHQMALLVWVLTCAGAGWFMSLPTEKEENMTFLWLGGALLWLVGLLLYAMPETFFLPPDYLGRDKRTYAMMHAPTLEELERISALPNDKEEGVDVFWPQTRAALFIQLLCLGISLIVTVSSAKSLAEKQGLPRLNQMVSWAVMGCSTTVPFLLGFQRPKQGREQPPRERLVLFVYAFAPVFVILSLGDEVLFYLLYAILALTWGHLEAEAARDRHIPLQGQQSRQLLTPPVPPPRGLLLDDLRLGLVYFLLLHVGFFGTGNVASISSFYLSPVYRLVPVFHPFLMASLLVLKLIVPFVLLSCVLAALCMQPVEPRALAPVSSRIPIVASGIGLRDIYIPLIVAGLAGDVLALNFFFAIRDEGSWLEIGQSITHFVMANLLQVYMLAIATFSAWIMGVRASAPRAATPAAAAAPAAAGAALAGCVGRFSPIAYSLRLQARSRPNRSDSGPTQPDADQLAAVQRQVHFLVWQFAPDTFADTVAELDLLCSEAGALPGQIANALRTAASSSDPPQRALYERALTHPTWATSESTSSMLLGLQETPITVPPDANGAGLLDAVLDHIAQAPSTLTPAHIAPLLLSLLADDNKNTHAVLDRIQRQTLVAALCERYGDAVSMALEQQIPRLVGRRSAADVLMDWGSAPLTPQLARAVLVQCGWPSAPTLADAAQLVCVLLQGSTPSPHPSTHMQVIARVLSYMAPTLDWKAVVQSLDVPHTLAVPPSKGLGVALGALISGASQPAQALSGLWGVWTHRLRQLQLLYALLLLNDDAYSIASVPVRHILTMADVAEAPAPIQAQAQAACNSPWNSIELIETLMELAGSAPGAEDSNEVGRAVTAILERAIQMQAECVLLGLAALPTSTNAVQPELVTKLLAMFLAGHPSQQLVCWRLWQTQPQLLLDTFQRIYAEAPLQLTRIVDVAQELQILGPLLEQRPMAFALDVAALAARRDLLQLEPWLQKLIADAPPEMHMMATVLDFLEHKTKEDLVRLDPQAEPTFVPLNVQQVATFLRVLRSFGDAMSSEDIEHFKIVRNLCLQLHPRLMSLTPGSAGVEPGLSVTTFSKDVHREADSWYRRMYEEKVSVDDIIALLRRCKHSDDEHEHQLFACMVHTLFDEHRWFELYYPPRELLMTAVVFGSLIQYQLIDSIPLGIAIRYVVDALRSAPDSTMFHFGVQSLMRFQKRLAEWPQLCQLLLSLPTLQQTHPELVAAVNQALSAAKSGQPLPSDDEVFASVRVARVPAEGQTSPEEELSDQILFLINNLSPVNVDEKLASARSLVREDLLHWLARYLVTDRVSTEPNNHELYLRFLEGLERPRVFVFVLHETVAKVKVLLEAEKTTQSSQDRTVLKNLASWLGLTTLAQDLPIKHRSISLKDLLLEGHEANRLIVAIPFVCKVLEHCAASTVFRPPNPWLMGVLRLLGELYQFADLKLNLKFEIEVLCKSLHVDLSQLEPSALLPGRRPDPLPAQPSTEYAHVVSGMEQLAVQDHMTYQDMFVTMLQNMAQYIVISPQIVPYANNAAWKRVMYVALERAIQEIITPVVERSVTIASISTCELVSKDFAMEPDEHKMRTAAHQMAQNMAGSLALVTCKEPLRLSILAHARTLFAAGGVTEQALPEQALLLVVQDNLDLACVVIEKTAMEKALAKVDEGLAAAYATRREYQAHGRGAMFWDGATLSHYSTTLPDMLRIAPPGLQPAQLRVYDNLAMTPMAPRTEEELEYDEPTSAALGGGSLPSARALERFLMMASELERFFAEVGESQTLATLPSNHFVRQISPHLTELVLHSVQRDETVLLIAQKTVRLLYKAQTHLAREVWVAVLEQLCEQSPKVAKEVTAWLVYAEDERKFNVPVTLALMRANLMGIAEQDQQLAKLLLRTHFRSSVVDFSAQLVRECLQEGLATRAQFATLLSALHQATQFGRATPAAQQLLDKLDELAPGDAALPLREQLAYSFASWVRVFQQASNPEKAFIEYVTQLQSQNVLKGEQVASLFFRMCTEVSVEHYMKQQAVGGTLATGLFSPIDTFAQLIVYLVKYHADPNGTDDEHAKVHYLTKILSIIVLVLAQSHEDLGARFQQRPFFRLFSSVLHDLHSAESSLRGAYQGALLALANSLNTLQPLFFPGFAFAWVSLVSHRLLLPQLLQMGANGTAAFHRLMVAQLRFLAPFLRQSALHDTTRLLYTSTLRVLLLLLHDFPEYLVEHHQSLCDVIPPNCIQMRNLVLCAYPSKLRLPDPFAPSVRLAVMPEASLVPAGQYDARAQLSGLPGTLALLDDLVQRRAGAGCGAKLAEASRVPGTAKVHYRESVLSAMLLYVVEAALARQSTMLTGAAPHEDALLDLFHVLLRELEPEGRYLLLSAAANQLRFPSQHTTYFSAVLVALYTEDDAFVREQILRVLLERVIVHRPHPWGLLYTFAQLLRLHTVPLPQAPPEIHTILEHMTKAFLPDRAATAAVA</sequence>
<dbReference type="InterPro" id="IPR024557">
    <property type="entry name" value="CNOT1_dom_4"/>
</dbReference>
<keyword evidence="8" id="KW-0472">Membrane</keyword>
<evidence type="ECO:0000256" key="8">
    <source>
        <dbReference type="SAM" id="Phobius"/>
    </source>
</evidence>
<feature type="transmembrane region" description="Helical" evidence="8">
    <location>
        <begin position="601"/>
        <end position="620"/>
    </location>
</feature>
<dbReference type="InterPro" id="IPR017850">
    <property type="entry name" value="Alkaline_phosphatase_core_sf"/>
</dbReference>
<keyword evidence="17" id="KW-1185">Reference proteome</keyword>
<comment type="function">
    <text evidence="6">Acts as a component of the CCR4-NOT core complex, which in the nucleus seems to be a general transcription factor, and in the cytoplasm the major mRNA deadenylase involved in mRNA turnover. The NOT protein subcomplex negatively regulates the basal and activated transcription of many genes. Preferentially affects TC-type TATA element-dependent transcription. Could directly or indirectly inhibit component(s) of the general transcription machinery.</text>
</comment>
<dbReference type="GO" id="GO:0006506">
    <property type="term" value="P:GPI anchor biosynthetic process"/>
    <property type="evidence" value="ECO:0007669"/>
    <property type="project" value="InterPro"/>
</dbReference>
<feature type="transmembrane region" description="Helical" evidence="8">
    <location>
        <begin position="1018"/>
        <end position="1044"/>
    </location>
</feature>
<keyword evidence="4" id="KW-0804">Transcription</keyword>
<dbReference type="SUPFAM" id="SSF53649">
    <property type="entry name" value="Alkaline phosphatase-like"/>
    <property type="match status" value="1"/>
</dbReference>
<dbReference type="Pfam" id="PF04987">
    <property type="entry name" value="PigN"/>
    <property type="match status" value="1"/>
</dbReference>
<feature type="transmembrane region" description="Helical" evidence="8">
    <location>
        <begin position="815"/>
        <end position="832"/>
    </location>
</feature>
<dbReference type="Pfam" id="PF04054">
    <property type="entry name" value="Not1"/>
    <property type="match status" value="1"/>
</dbReference>
<dbReference type="Gene3D" id="1.25.40.840">
    <property type="entry name" value="CCR4-NOT transcription complex subunit 1 TTP binding domain"/>
    <property type="match status" value="1"/>
</dbReference>
<organism evidence="16 17">
    <name type="scientific">Malassezia nana</name>
    <dbReference type="NCBI Taxonomy" id="180528"/>
    <lineage>
        <taxon>Eukaryota</taxon>
        <taxon>Fungi</taxon>
        <taxon>Dikarya</taxon>
        <taxon>Basidiomycota</taxon>
        <taxon>Ustilaginomycotina</taxon>
        <taxon>Malasseziomycetes</taxon>
        <taxon>Malasseziales</taxon>
        <taxon>Malasseziaceae</taxon>
        <taxon>Malassezia</taxon>
    </lineage>
</organism>
<dbReference type="GO" id="GO:0005634">
    <property type="term" value="C:nucleus"/>
    <property type="evidence" value="ECO:0007669"/>
    <property type="project" value="UniProtKB-SubCell"/>
</dbReference>
<dbReference type="Pfam" id="PF16417">
    <property type="entry name" value="CNOT1_TTP_bind"/>
    <property type="match status" value="1"/>
</dbReference>
<dbReference type="InterPro" id="IPR040398">
    <property type="entry name" value="Not1"/>
</dbReference>
<dbReference type="InterPro" id="IPR002591">
    <property type="entry name" value="Phosphodiest/P_Trfase"/>
</dbReference>
<dbReference type="CDD" id="cd16020">
    <property type="entry name" value="GPI_EPT_1"/>
    <property type="match status" value="1"/>
</dbReference>
<evidence type="ECO:0000256" key="1">
    <source>
        <dbReference type="ARBA" id="ARBA00004123"/>
    </source>
</evidence>
<dbReference type="GO" id="GO:0017148">
    <property type="term" value="P:negative regulation of translation"/>
    <property type="evidence" value="ECO:0007669"/>
    <property type="project" value="InterPro"/>
</dbReference>
<dbReference type="Pfam" id="PF16415">
    <property type="entry name" value="CNOT1_CAF1_bind"/>
    <property type="match status" value="1"/>
</dbReference>
<gene>
    <name evidence="16" type="primary">CDC39</name>
    <name evidence="16" type="ORF">MNAN1_000606</name>
</gene>
<dbReference type="GO" id="GO:0051377">
    <property type="term" value="F:mannose-ethanolamine phosphotransferase activity"/>
    <property type="evidence" value="ECO:0007669"/>
    <property type="project" value="InterPro"/>
</dbReference>
<dbReference type="PANTHER" id="PTHR13162:SF8">
    <property type="entry name" value="CCR4-NOT TRANSCRIPTION COMPLEX SUBUNIT 1"/>
    <property type="match status" value="1"/>
</dbReference>
<dbReference type="Proteomes" id="UP001213623">
    <property type="component" value="Chromosome 1"/>
</dbReference>
<evidence type="ECO:0000259" key="13">
    <source>
        <dbReference type="Pfam" id="PF16417"/>
    </source>
</evidence>
<feature type="domain" description="CCR4-NOT transcription complex subunit 1-like NOT1 connector" evidence="15">
    <location>
        <begin position="2392"/>
        <end position="2575"/>
    </location>
</feature>
<dbReference type="Pfam" id="PF12842">
    <property type="entry name" value="DUF3819"/>
    <property type="match status" value="1"/>
</dbReference>
<keyword evidence="8" id="KW-0812">Transmembrane</keyword>
<dbReference type="Gene3D" id="1.25.40.180">
    <property type="match status" value="1"/>
</dbReference>
<evidence type="ECO:0000256" key="7">
    <source>
        <dbReference type="ARBA" id="ARBA00074459"/>
    </source>
</evidence>
<keyword evidence="2" id="KW-0678">Repressor</keyword>
<proteinExistence type="predicted"/>
<feature type="domain" description="CCR4-NOT transcription complex subunit 1 TTP binding" evidence="13">
    <location>
        <begin position="1704"/>
        <end position="1864"/>
    </location>
</feature>
<evidence type="ECO:0000259" key="11">
    <source>
        <dbReference type="Pfam" id="PF12842"/>
    </source>
</evidence>
<evidence type="ECO:0000259" key="10">
    <source>
        <dbReference type="Pfam" id="PF04987"/>
    </source>
</evidence>
<dbReference type="FunFam" id="1.25.40.180:FF:000012">
    <property type="entry name" value="Ccr4-Not transcription complex subunit"/>
    <property type="match status" value="1"/>
</dbReference>
<feature type="domain" description="GPI ethanolamine phosphate transferase 1 C-terminal" evidence="10">
    <location>
        <begin position="491"/>
        <end position="1011"/>
    </location>
</feature>
<evidence type="ECO:0000256" key="6">
    <source>
        <dbReference type="ARBA" id="ARBA00059181"/>
    </source>
</evidence>
<dbReference type="Pfam" id="PF25097">
    <property type="entry name" value="ARM_Cnot1"/>
    <property type="match status" value="1"/>
</dbReference>
<feature type="transmembrane region" description="Helical" evidence="8">
    <location>
        <begin position="931"/>
        <end position="955"/>
    </location>
</feature>
<dbReference type="GO" id="GO:0000932">
    <property type="term" value="C:P-body"/>
    <property type="evidence" value="ECO:0007669"/>
    <property type="project" value="TreeGrafter"/>
</dbReference>
<evidence type="ECO:0000256" key="5">
    <source>
        <dbReference type="ARBA" id="ARBA00023242"/>
    </source>
</evidence>
<evidence type="ECO:0000259" key="9">
    <source>
        <dbReference type="Pfam" id="PF04054"/>
    </source>
</evidence>
<evidence type="ECO:0000256" key="3">
    <source>
        <dbReference type="ARBA" id="ARBA00023015"/>
    </source>
</evidence>
<dbReference type="GO" id="GO:0000289">
    <property type="term" value="P:nuclear-transcribed mRNA poly(A) tail shortening"/>
    <property type="evidence" value="ECO:0007669"/>
    <property type="project" value="UniProtKB-ARBA"/>
</dbReference>
<keyword evidence="3" id="KW-0805">Transcription regulation</keyword>
<dbReference type="EMBL" id="CP119892">
    <property type="protein sequence ID" value="WFD25643.1"/>
    <property type="molecule type" value="Genomic_DNA"/>
</dbReference>
<dbReference type="Pfam" id="PF16418">
    <property type="entry name" value="CNOT1_HEAT"/>
    <property type="match status" value="1"/>
</dbReference>
<name>A0AAF0J2H4_9BASI</name>
<accession>A0AAF0J2H4</accession>
<feature type="transmembrane region" description="Helical" evidence="8">
    <location>
        <begin position="565"/>
        <end position="589"/>
    </location>
</feature>
<feature type="domain" description="CCR4-NOT transcription complex subunit 1 HEAT repeat" evidence="14">
    <location>
        <begin position="1513"/>
        <end position="1659"/>
    </location>
</feature>
<reference evidence="16" key="1">
    <citation type="submission" date="2023-03" db="EMBL/GenBank/DDBJ databases">
        <title>Mating type loci evolution in Malassezia.</title>
        <authorList>
            <person name="Coelho M.A."/>
        </authorList>
    </citation>
    <scope>NUCLEOTIDE SEQUENCE</scope>
    <source>
        <strain evidence="16">CBS 9557</strain>
    </source>
</reference>
<dbReference type="PANTHER" id="PTHR13162">
    <property type="entry name" value="CCR4-NOT TRANSCRIPTION COMPLEX"/>
    <property type="match status" value="1"/>
</dbReference>
<feature type="transmembrane region" description="Helical" evidence="8">
    <location>
        <begin position="680"/>
        <end position="704"/>
    </location>
</feature>
<dbReference type="Gene3D" id="1.25.40.790">
    <property type="match status" value="1"/>
</dbReference>
<feature type="transmembrane region" description="Helical" evidence="8">
    <location>
        <begin position="1056"/>
        <end position="1075"/>
    </location>
</feature>
<dbReference type="InterPro" id="IPR032193">
    <property type="entry name" value="CNOT1_TTP_bind"/>
</dbReference>
<comment type="subcellular location">
    <subcellularLocation>
        <location evidence="1">Nucleus</location>
    </subcellularLocation>
</comment>
<feature type="transmembrane region" description="Helical" evidence="8">
    <location>
        <begin position="785"/>
        <end position="803"/>
    </location>
</feature>
<evidence type="ECO:0000313" key="17">
    <source>
        <dbReference type="Proteomes" id="UP001213623"/>
    </source>
</evidence>
<dbReference type="InterPro" id="IPR007196">
    <property type="entry name" value="CCR4-Not_Not1_C"/>
</dbReference>
<dbReference type="InterPro" id="IPR032191">
    <property type="entry name" value="CNOT1_CAF1_bind"/>
</dbReference>
<feature type="domain" description="CCR4-Not complex component Not1 C-terminal" evidence="9">
    <location>
        <begin position="2729"/>
        <end position="3065"/>
    </location>
</feature>
<feature type="transmembrane region" description="Helical" evidence="8">
    <location>
        <begin position="652"/>
        <end position="668"/>
    </location>
</feature>
<feature type="transmembrane region" description="Helical" evidence="8">
    <location>
        <begin position="752"/>
        <end position="773"/>
    </location>
</feature>
<evidence type="ECO:0000313" key="16">
    <source>
        <dbReference type="EMBL" id="WFD25643.1"/>
    </source>
</evidence>
<dbReference type="InterPro" id="IPR017852">
    <property type="entry name" value="GPI_EtnP_transferase_1_C"/>
</dbReference>
<dbReference type="GO" id="GO:0030015">
    <property type="term" value="C:CCR4-NOT core complex"/>
    <property type="evidence" value="ECO:0007669"/>
    <property type="project" value="InterPro"/>
</dbReference>
<dbReference type="InterPro" id="IPR032194">
    <property type="entry name" value="CNOT1_HEAT"/>
</dbReference>
<dbReference type="Pfam" id="PF01663">
    <property type="entry name" value="Phosphodiest"/>
    <property type="match status" value="1"/>
</dbReference>
<feature type="domain" description="CCR4-NOT transcription complex subunit 1 CAF1-binding" evidence="12">
    <location>
        <begin position="1888"/>
        <end position="2105"/>
    </location>
</feature>
<evidence type="ECO:0000259" key="12">
    <source>
        <dbReference type="Pfam" id="PF16415"/>
    </source>
</evidence>
<evidence type="ECO:0000256" key="2">
    <source>
        <dbReference type="ARBA" id="ARBA00022491"/>
    </source>
</evidence>
<feature type="transmembrane region" description="Helical" evidence="8">
    <location>
        <begin position="893"/>
        <end position="919"/>
    </location>
</feature>
<dbReference type="CDD" id="cd20710">
    <property type="entry name" value="NOT1_connector"/>
    <property type="match status" value="1"/>
</dbReference>
<dbReference type="GO" id="GO:0005789">
    <property type="term" value="C:endoplasmic reticulum membrane"/>
    <property type="evidence" value="ECO:0007669"/>
    <property type="project" value="InterPro"/>
</dbReference>
<evidence type="ECO:0000259" key="15">
    <source>
        <dbReference type="Pfam" id="PF25097"/>
    </source>
</evidence>
<evidence type="ECO:0000256" key="4">
    <source>
        <dbReference type="ARBA" id="ARBA00023163"/>
    </source>
</evidence>
<feature type="domain" description="CCR4-NOT transcription complex subunit 1" evidence="11">
    <location>
        <begin position="2165"/>
        <end position="2305"/>
    </location>
</feature>
<dbReference type="GO" id="GO:0060090">
    <property type="term" value="F:molecular adaptor activity"/>
    <property type="evidence" value="ECO:0007669"/>
    <property type="project" value="TreeGrafter"/>
</dbReference>
<feature type="transmembrane region" description="Helical" evidence="8">
    <location>
        <begin position="984"/>
        <end position="1006"/>
    </location>
</feature>
<evidence type="ECO:0000259" key="14">
    <source>
        <dbReference type="Pfam" id="PF16418"/>
    </source>
</evidence>